<feature type="chain" id="PRO_5045302627" evidence="4">
    <location>
        <begin position="26"/>
        <end position="336"/>
    </location>
</feature>
<feature type="domain" description="AB hydrolase-1" evidence="5">
    <location>
        <begin position="74"/>
        <end position="320"/>
    </location>
</feature>
<evidence type="ECO:0000259" key="5">
    <source>
        <dbReference type="Pfam" id="PF00561"/>
    </source>
</evidence>
<keyword evidence="4" id="KW-0732">Signal</keyword>
<dbReference type="RefSeq" id="WP_166106154.1">
    <property type="nucleotide sequence ID" value="NZ_JAADJT010000008.1"/>
</dbReference>
<keyword evidence="2 3" id="KW-0378">Hydrolase</keyword>
<proteinExistence type="inferred from homology"/>
<dbReference type="SUPFAM" id="SSF53474">
    <property type="entry name" value="alpha/beta-Hydrolases"/>
    <property type="match status" value="1"/>
</dbReference>
<feature type="signal peptide" evidence="4">
    <location>
        <begin position="1"/>
        <end position="25"/>
    </location>
</feature>
<dbReference type="Pfam" id="PF00561">
    <property type="entry name" value="Abhydrolase_1"/>
    <property type="match status" value="1"/>
</dbReference>
<keyword evidence="7" id="KW-1185">Reference proteome</keyword>
<dbReference type="PRINTS" id="PR00793">
    <property type="entry name" value="PROAMNOPTASE"/>
</dbReference>
<dbReference type="Gene3D" id="3.40.50.1820">
    <property type="entry name" value="alpha/beta hydrolase"/>
    <property type="match status" value="1"/>
</dbReference>
<comment type="caution">
    <text evidence="6">The sequence shown here is derived from an EMBL/GenBank/DDBJ whole genome shotgun (WGS) entry which is preliminary data.</text>
</comment>
<dbReference type="InterPro" id="IPR005945">
    <property type="entry name" value="Pro_imino_pep"/>
</dbReference>
<protein>
    <submittedName>
        <fullName evidence="6">Proline iminopeptidase-family hydrolase</fullName>
    </submittedName>
</protein>
<dbReference type="GO" id="GO:0016787">
    <property type="term" value="F:hydrolase activity"/>
    <property type="evidence" value="ECO:0007669"/>
    <property type="project" value="UniProtKB-KW"/>
</dbReference>
<dbReference type="InterPro" id="IPR006311">
    <property type="entry name" value="TAT_signal"/>
</dbReference>
<evidence type="ECO:0000256" key="2">
    <source>
        <dbReference type="ARBA" id="ARBA00022801"/>
    </source>
</evidence>
<dbReference type="InterPro" id="IPR050266">
    <property type="entry name" value="AB_hydrolase_sf"/>
</dbReference>
<dbReference type="PIRSF" id="PIRSF005539">
    <property type="entry name" value="Pept_S33_TRI_F1"/>
    <property type="match status" value="1"/>
</dbReference>
<reference evidence="6 7" key="1">
    <citation type="submission" date="2020-01" db="EMBL/GenBank/DDBJ databases">
        <authorList>
            <person name="Lee S.D."/>
        </authorList>
    </citation>
    <scope>NUCLEOTIDE SEQUENCE [LARGE SCALE GENOMIC DNA]</scope>
    <source>
        <strain evidence="6 7">SAP-35</strain>
    </source>
</reference>
<dbReference type="Proteomes" id="UP000666369">
    <property type="component" value="Unassembled WGS sequence"/>
</dbReference>
<dbReference type="EMBL" id="JAADJT010000008">
    <property type="protein sequence ID" value="NGZ86376.1"/>
    <property type="molecule type" value="Genomic_DNA"/>
</dbReference>
<dbReference type="PANTHER" id="PTHR43798:SF33">
    <property type="entry name" value="HYDROLASE, PUTATIVE (AFU_ORTHOLOGUE AFUA_2G14860)-RELATED"/>
    <property type="match status" value="1"/>
</dbReference>
<dbReference type="PANTHER" id="PTHR43798">
    <property type="entry name" value="MONOACYLGLYCEROL LIPASE"/>
    <property type="match status" value="1"/>
</dbReference>
<dbReference type="InterPro" id="IPR029058">
    <property type="entry name" value="AB_hydrolase_fold"/>
</dbReference>
<reference evidence="7" key="2">
    <citation type="submission" date="2023-07" db="EMBL/GenBank/DDBJ databases">
        <title>Duganella aceri sp. nov., isolated from tree sap.</title>
        <authorList>
            <person name="Kim I.S."/>
        </authorList>
    </citation>
    <scope>NUCLEOTIDE SEQUENCE [LARGE SCALE GENOMIC DNA]</scope>
    <source>
        <strain evidence="7">SAP-35</strain>
    </source>
</reference>
<organism evidence="6 7">
    <name type="scientific">Duganella aceris</name>
    <dbReference type="NCBI Taxonomy" id="2703883"/>
    <lineage>
        <taxon>Bacteria</taxon>
        <taxon>Pseudomonadati</taxon>
        <taxon>Pseudomonadota</taxon>
        <taxon>Betaproteobacteria</taxon>
        <taxon>Burkholderiales</taxon>
        <taxon>Oxalobacteraceae</taxon>
        <taxon>Telluria group</taxon>
        <taxon>Duganella</taxon>
    </lineage>
</organism>
<sequence>MDRRHFLSASAATVAAVGVNSTANAAGTSGGATVVKADGLNPPGIRTAGVKMVPVVGGKYKVWTKKVGSGPIKVLLLHGGPGFTHEYLEAMESFLPEAGIEMYYYDQLGCGNSDQPEDPSLWTLPRYLEEVEEVRVGLGLDNFVLYGHSWGGILGIEYALRHQKHLRGLVIANMTASIDSLLRHLDVIKKQLPPATQVKLQALEAKEAYDSPEYEQIMMEELYPKVICRTDPWPDAVNRVFRHANLKIYNQMQGKSEFLVTGNLKGWDRWDRLHEIKVRTLTIGATHDEMDPKDMQKMARLMPRGSSMICPKGSHLCMWDDQAYHFEHLLKFLKTV</sequence>
<evidence type="ECO:0000256" key="4">
    <source>
        <dbReference type="SAM" id="SignalP"/>
    </source>
</evidence>
<accession>A0ABX0FP32</accession>
<evidence type="ECO:0000256" key="3">
    <source>
        <dbReference type="PIRNR" id="PIRNR005539"/>
    </source>
</evidence>
<evidence type="ECO:0000313" key="6">
    <source>
        <dbReference type="EMBL" id="NGZ86376.1"/>
    </source>
</evidence>
<dbReference type="NCBIfam" id="TIGR01250">
    <property type="entry name" value="pro_imino_pep_2"/>
    <property type="match status" value="1"/>
</dbReference>
<gene>
    <name evidence="6" type="ORF">GW587_19210</name>
</gene>
<evidence type="ECO:0000256" key="1">
    <source>
        <dbReference type="ARBA" id="ARBA00010088"/>
    </source>
</evidence>
<comment type="similarity">
    <text evidence="1 3">Belongs to the peptidase S33 family.</text>
</comment>
<name>A0ABX0FP32_9BURK</name>
<dbReference type="InterPro" id="IPR000073">
    <property type="entry name" value="AB_hydrolase_1"/>
</dbReference>
<dbReference type="InterPro" id="IPR002410">
    <property type="entry name" value="Peptidase_S33"/>
</dbReference>
<dbReference type="PROSITE" id="PS51318">
    <property type="entry name" value="TAT"/>
    <property type="match status" value="1"/>
</dbReference>
<evidence type="ECO:0000313" key="7">
    <source>
        <dbReference type="Proteomes" id="UP000666369"/>
    </source>
</evidence>